<name>A0A7W0IDN2_9ACTN</name>
<dbReference type="AlphaFoldDB" id="A0A7W0IDN2"/>
<gene>
    <name evidence="2" type="ORF">H1D24_38260</name>
</gene>
<reference evidence="2 3" key="1">
    <citation type="submission" date="2020-07" db="EMBL/GenBank/DDBJ databases">
        <title>Streptomyces isolated from Indian soil.</title>
        <authorList>
            <person name="Mandal S."/>
            <person name="Maiti P.K."/>
        </authorList>
    </citation>
    <scope>NUCLEOTIDE SEQUENCE [LARGE SCALE GENOMIC DNA]</scope>
    <source>
        <strain evidence="2 3">PSKA28</strain>
    </source>
</reference>
<proteinExistence type="predicted"/>
<feature type="region of interest" description="Disordered" evidence="1">
    <location>
        <begin position="1"/>
        <end position="90"/>
    </location>
</feature>
<evidence type="ECO:0000313" key="2">
    <source>
        <dbReference type="EMBL" id="MBA2951439.1"/>
    </source>
</evidence>
<feature type="compositionally biased region" description="Low complexity" evidence="1">
    <location>
        <begin position="43"/>
        <end position="58"/>
    </location>
</feature>
<feature type="compositionally biased region" description="Low complexity" evidence="1">
    <location>
        <begin position="66"/>
        <end position="82"/>
    </location>
</feature>
<dbReference type="Proteomes" id="UP000545761">
    <property type="component" value="Unassembled WGS sequence"/>
</dbReference>
<evidence type="ECO:0000256" key="1">
    <source>
        <dbReference type="SAM" id="MobiDB-lite"/>
    </source>
</evidence>
<comment type="caution">
    <text evidence="2">The sequence shown here is derived from an EMBL/GenBank/DDBJ whole genome shotgun (WGS) entry which is preliminary data.</text>
</comment>
<organism evidence="2 3">
    <name type="scientific">Streptomyces himalayensis subsp. himalayensis</name>
    <dbReference type="NCBI Taxonomy" id="2756131"/>
    <lineage>
        <taxon>Bacteria</taxon>
        <taxon>Bacillati</taxon>
        <taxon>Actinomycetota</taxon>
        <taxon>Actinomycetes</taxon>
        <taxon>Kitasatosporales</taxon>
        <taxon>Streptomycetaceae</taxon>
        <taxon>Streptomyces</taxon>
        <taxon>Streptomyces himalayensis</taxon>
    </lineage>
</organism>
<sequence length="90" mass="8839">MAARKTTLPAAASKRAPAKKTTLPAPAKKKALPVTPGKKATLPAPVKKGAAPKAPGSPGTRGGAAGAPPWAKNVASKAVAAKKASRRRGA</sequence>
<protein>
    <submittedName>
        <fullName evidence="2">Uncharacterized protein</fullName>
    </submittedName>
</protein>
<accession>A0A7W0IDN2</accession>
<evidence type="ECO:0000313" key="3">
    <source>
        <dbReference type="Proteomes" id="UP000545761"/>
    </source>
</evidence>
<feature type="compositionally biased region" description="Low complexity" evidence="1">
    <location>
        <begin position="9"/>
        <end position="36"/>
    </location>
</feature>
<dbReference type="EMBL" id="JACEHE010000046">
    <property type="protein sequence ID" value="MBA2951439.1"/>
    <property type="molecule type" value="Genomic_DNA"/>
</dbReference>
<dbReference type="RefSeq" id="WP_181662358.1">
    <property type="nucleotide sequence ID" value="NZ_JACEHE010000046.1"/>
</dbReference>